<evidence type="ECO:0000256" key="1">
    <source>
        <dbReference type="ARBA" id="ARBA00022481"/>
    </source>
</evidence>
<evidence type="ECO:0000256" key="3">
    <source>
        <dbReference type="ARBA" id="ARBA00023288"/>
    </source>
</evidence>
<evidence type="ECO:0000313" key="8">
    <source>
        <dbReference type="Proteomes" id="UP000489600"/>
    </source>
</evidence>
<reference evidence="7" key="1">
    <citation type="submission" date="2019-07" db="EMBL/GenBank/DDBJ databases">
        <authorList>
            <person name="Dittberner H."/>
        </authorList>
    </citation>
    <scope>NUCLEOTIDE SEQUENCE [LARGE SCALE GENOMIC DNA]</scope>
</reference>
<dbReference type="OrthoDB" id="1108911at2759"/>
<dbReference type="SUPFAM" id="SSF55008">
    <property type="entry name" value="HMA, heavy metal-associated domain"/>
    <property type="match status" value="1"/>
</dbReference>
<dbReference type="AlphaFoldDB" id="A0A565BHF8"/>
<feature type="domain" description="HMA" evidence="6">
    <location>
        <begin position="16"/>
        <end position="80"/>
    </location>
</feature>
<protein>
    <recommendedName>
        <fullName evidence="6">HMA domain-containing protein</fullName>
    </recommendedName>
</protein>
<dbReference type="InterPro" id="IPR036163">
    <property type="entry name" value="HMA_dom_sf"/>
</dbReference>
<gene>
    <name evidence="7" type="ORF">ANE_LOCUS11475</name>
</gene>
<keyword evidence="4" id="KW-0636">Prenylation</keyword>
<comment type="caution">
    <text evidence="7">The sequence shown here is derived from an EMBL/GenBank/DDBJ whole genome shotgun (WGS) entry which is preliminary data.</text>
</comment>
<evidence type="ECO:0000259" key="6">
    <source>
        <dbReference type="PROSITE" id="PS50846"/>
    </source>
</evidence>
<keyword evidence="3" id="KW-0449">Lipoprotein</keyword>
<organism evidence="7 8">
    <name type="scientific">Arabis nemorensis</name>
    <dbReference type="NCBI Taxonomy" id="586526"/>
    <lineage>
        <taxon>Eukaryota</taxon>
        <taxon>Viridiplantae</taxon>
        <taxon>Streptophyta</taxon>
        <taxon>Embryophyta</taxon>
        <taxon>Tracheophyta</taxon>
        <taxon>Spermatophyta</taxon>
        <taxon>Magnoliopsida</taxon>
        <taxon>eudicotyledons</taxon>
        <taxon>Gunneridae</taxon>
        <taxon>Pentapetalae</taxon>
        <taxon>rosids</taxon>
        <taxon>malvids</taxon>
        <taxon>Brassicales</taxon>
        <taxon>Brassicaceae</taxon>
        <taxon>Arabideae</taxon>
        <taxon>Arabis</taxon>
    </lineage>
</organism>
<dbReference type="InterPro" id="IPR006121">
    <property type="entry name" value="HMA_dom"/>
</dbReference>
<keyword evidence="8" id="KW-1185">Reference proteome</keyword>
<evidence type="ECO:0000256" key="2">
    <source>
        <dbReference type="ARBA" id="ARBA00022723"/>
    </source>
</evidence>
<dbReference type="Proteomes" id="UP000489600">
    <property type="component" value="Unassembled WGS sequence"/>
</dbReference>
<dbReference type="PROSITE" id="PS50846">
    <property type="entry name" value="HMA_2"/>
    <property type="match status" value="1"/>
</dbReference>
<comment type="similarity">
    <text evidence="5">Belongs to the HIPP family.</text>
</comment>
<keyword evidence="1" id="KW-0488">Methylation</keyword>
<dbReference type="Pfam" id="PF00403">
    <property type="entry name" value="HMA"/>
    <property type="match status" value="1"/>
</dbReference>
<proteinExistence type="inferred from homology"/>
<sequence>MVCCIPLSPTNVPNNKSEVAFKIPMNCIECERIMTDVISKFKGVDKYVTDLENEKILVTGSFNQEKLLKKLVLKVKKEVEIVKKEERNVEPEIVERAEESEIVEEEARTEVVAEPNSHEIKDIEKIMLFSDANPNAKCSIS</sequence>
<evidence type="ECO:0000256" key="5">
    <source>
        <dbReference type="ARBA" id="ARBA00024045"/>
    </source>
</evidence>
<evidence type="ECO:0000256" key="4">
    <source>
        <dbReference type="ARBA" id="ARBA00023289"/>
    </source>
</evidence>
<dbReference type="EMBL" id="CABITT030000004">
    <property type="protein sequence ID" value="VVB01031.1"/>
    <property type="molecule type" value="Genomic_DNA"/>
</dbReference>
<dbReference type="PANTHER" id="PTHR46195:SF18">
    <property type="entry name" value="SUPEROXIDE DISMUTASE 1 COPPER CHAPERONE-LIKE PROTEIN"/>
    <property type="match status" value="1"/>
</dbReference>
<evidence type="ECO:0000313" key="7">
    <source>
        <dbReference type="EMBL" id="VVB01031.1"/>
    </source>
</evidence>
<accession>A0A565BHF8</accession>
<name>A0A565BHF8_9BRAS</name>
<dbReference type="Gene3D" id="3.30.70.100">
    <property type="match status" value="1"/>
</dbReference>
<dbReference type="PANTHER" id="PTHR46195">
    <property type="entry name" value="HEAVY METAL-ASSOCIATED ISOPRENYLATED PLANT PROTEIN 7"/>
    <property type="match status" value="1"/>
</dbReference>
<keyword evidence="2" id="KW-0479">Metal-binding</keyword>
<dbReference type="GO" id="GO:0046872">
    <property type="term" value="F:metal ion binding"/>
    <property type="evidence" value="ECO:0007669"/>
    <property type="project" value="UniProtKB-KW"/>
</dbReference>
<dbReference type="InterPro" id="IPR044577">
    <property type="entry name" value="HIPP4/7/8/17/18/19"/>
</dbReference>